<protein>
    <submittedName>
        <fullName evidence="2">Uncharacterized protein DUF955</fullName>
    </submittedName>
</protein>
<proteinExistence type="predicted"/>
<dbReference type="EMBL" id="VLLN01000014">
    <property type="protein sequence ID" value="TWJ18820.1"/>
    <property type="molecule type" value="Genomic_DNA"/>
</dbReference>
<keyword evidence="3" id="KW-1185">Reference proteome</keyword>
<evidence type="ECO:0000259" key="1">
    <source>
        <dbReference type="Pfam" id="PF06114"/>
    </source>
</evidence>
<sequence length="315" mass="35205">MIRPDDSSLTVEDLRIIERRAKDILNRASAWDRFPTPIDDILAAAQLQIAPHSMFDPKRIIAFVEEQTAIAGRALKSAGSWIKSAISKVLGLYDADEYVIHIDDTVTQSKQTFLKLHETGHHELPTHRKLFRLFQDCEKTLAPETADQFDREANNFARFVLFQENTFAQLAADCPFGIKTPIKLSKKFGASIYASAREYVRTNNRACVVFVLEPIEYVQGSGAKADVRRIEASPTFIKQFGIPAETIITLDHALGPVLPMYSKMTKPHSLSVVDLNGTNHECLAEGFKTPYNIFILLYPVRSLTGTIIIPGLTTG</sequence>
<name>A0A562VLQ1_9BACT</name>
<dbReference type="InterPro" id="IPR010359">
    <property type="entry name" value="IrrE_HExxH"/>
</dbReference>
<organism evidence="2 3">
    <name type="scientific">Geobacter argillaceus</name>
    <dbReference type="NCBI Taxonomy" id="345631"/>
    <lineage>
        <taxon>Bacteria</taxon>
        <taxon>Pseudomonadati</taxon>
        <taxon>Thermodesulfobacteriota</taxon>
        <taxon>Desulfuromonadia</taxon>
        <taxon>Geobacterales</taxon>
        <taxon>Geobacteraceae</taxon>
        <taxon>Geobacter</taxon>
    </lineage>
</organism>
<dbReference type="OrthoDB" id="9794834at2"/>
<dbReference type="Pfam" id="PF06114">
    <property type="entry name" value="Peptidase_M78"/>
    <property type="match status" value="1"/>
</dbReference>
<dbReference type="Proteomes" id="UP000319449">
    <property type="component" value="Unassembled WGS sequence"/>
</dbReference>
<evidence type="ECO:0000313" key="3">
    <source>
        <dbReference type="Proteomes" id="UP000319449"/>
    </source>
</evidence>
<accession>A0A562VLQ1</accession>
<dbReference type="AlphaFoldDB" id="A0A562VLQ1"/>
<dbReference type="Gene3D" id="1.10.10.2910">
    <property type="match status" value="1"/>
</dbReference>
<feature type="domain" description="IrrE N-terminal-like" evidence="1">
    <location>
        <begin position="93"/>
        <end position="191"/>
    </location>
</feature>
<comment type="caution">
    <text evidence="2">The sequence shown here is derived from an EMBL/GenBank/DDBJ whole genome shotgun (WGS) entry which is preliminary data.</text>
</comment>
<reference evidence="2 3" key="1">
    <citation type="submission" date="2019-07" db="EMBL/GenBank/DDBJ databases">
        <title>Genomic Encyclopedia of Archaeal and Bacterial Type Strains, Phase II (KMG-II): from individual species to whole genera.</title>
        <authorList>
            <person name="Goeker M."/>
        </authorList>
    </citation>
    <scope>NUCLEOTIDE SEQUENCE [LARGE SCALE GENOMIC DNA]</scope>
    <source>
        <strain evidence="2 3">ATCC BAA-1139</strain>
    </source>
</reference>
<dbReference type="RefSeq" id="WP_145023150.1">
    <property type="nucleotide sequence ID" value="NZ_VLLN01000014.1"/>
</dbReference>
<gene>
    <name evidence="2" type="ORF">JN12_02457</name>
</gene>
<evidence type="ECO:0000313" key="2">
    <source>
        <dbReference type="EMBL" id="TWJ18820.1"/>
    </source>
</evidence>